<accession>A0A6A5ZWK8</accession>
<dbReference type="Proteomes" id="UP000799771">
    <property type="component" value="Unassembled WGS sequence"/>
</dbReference>
<gene>
    <name evidence="3" type="ORF">P153DRAFT_303310</name>
</gene>
<name>A0A6A5ZWK8_9PLEO</name>
<keyword evidence="1" id="KW-0472">Membrane</keyword>
<evidence type="ECO:0000313" key="4">
    <source>
        <dbReference type="Proteomes" id="UP000799771"/>
    </source>
</evidence>
<organism evidence="3 4">
    <name type="scientific">Dothidotthia symphoricarpi CBS 119687</name>
    <dbReference type="NCBI Taxonomy" id="1392245"/>
    <lineage>
        <taxon>Eukaryota</taxon>
        <taxon>Fungi</taxon>
        <taxon>Dikarya</taxon>
        <taxon>Ascomycota</taxon>
        <taxon>Pezizomycotina</taxon>
        <taxon>Dothideomycetes</taxon>
        <taxon>Pleosporomycetidae</taxon>
        <taxon>Pleosporales</taxon>
        <taxon>Dothidotthiaceae</taxon>
        <taxon>Dothidotthia</taxon>
    </lineage>
</organism>
<evidence type="ECO:0000259" key="2">
    <source>
        <dbReference type="Pfam" id="PF20237"/>
    </source>
</evidence>
<dbReference type="Pfam" id="PF20237">
    <property type="entry name" value="DUF6594"/>
    <property type="match status" value="1"/>
</dbReference>
<dbReference type="AlphaFoldDB" id="A0A6A5ZWK8"/>
<keyword evidence="1" id="KW-0812">Transmembrane</keyword>
<evidence type="ECO:0000256" key="1">
    <source>
        <dbReference type="SAM" id="Phobius"/>
    </source>
</evidence>
<dbReference type="GeneID" id="54404938"/>
<proteinExistence type="predicted"/>
<keyword evidence="1" id="KW-1133">Transmembrane helix</keyword>
<dbReference type="PANTHER" id="PTHR34502">
    <property type="entry name" value="DUF6594 DOMAIN-CONTAINING PROTEIN-RELATED"/>
    <property type="match status" value="1"/>
</dbReference>
<feature type="transmembrane region" description="Helical" evidence="1">
    <location>
        <begin position="246"/>
        <end position="264"/>
    </location>
</feature>
<feature type="domain" description="DUF6594" evidence="2">
    <location>
        <begin position="14"/>
        <end position="279"/>
    </location>
</feature>
<protein>
    <recommendedName>
        <fullName evidence="2">DUF6594 domain-containing protein</fullName>
    </recommendedName>
</protein>
<sequence>MASHDPFPDVVIGYPKLAARIEIQPEIAIYRRFGALNAQNLLYFQAELSDLEQELKKQQVEDSNSQEGKRSSYAKNWSWLQESELQGDENARQVQLVLRIRETLREYNHALIQQSVILDYPEPGRWDLHYIQDYLQNPRMGTLVLEGEDSTIWGSMHNRTSHKPDLIALHPRAKKDPFSMWAAKTAISNLFCLARCLKPSAVHGTIGYDDSTIYRITYWITSILASLIPIASIVVLYCVQSMPAKLGIIAAFNVLVSVCLMGFANAKRVEVFAITAAYVCKLSSVSKTDIRRFAAVQVVFVASDKSNQA</sequence>
<reference evidence="3" key="1">
    <citation type="journal article" date="2020" name="Stud. Mycol.">
        <title>101 Dothideomycetes genomes: a test case for predicting lifestyles and emergence of pathogens.</title>
        <authorList>
            <person name="Haridas S."/>
            <person name="Albert R."/>
            <person name="Binder M."/>
            <person name="Bloem J."/>
            <person name="Labutti K."/>
            <person name="Salamov A."/>
            <person name="Andreopoulos B."/>
            <person name="Baker S."/>
            <person name="Barry K."/>
            <person name="Bills G."/>
            <person name="Bluhm B."/>
            <person name="Cannon C."/>
            <person name="Castanera R."/>
            <person name="Culley D."/>
            <person name="Daum C."/>
            <person name="Ezra D."/>
            <person name="Gonzalez J."/>
            <person name="Henrissat B."/>
            <person name="Kuo A."/>
            <person name="Liang C."/>
            <person name="Lipzen A."/>
            <person name="Lutzoni F."/>
            <person name="Magnuson J."/>
            <person name="Mondo S."/>
            <person name="Nolan M."/>
            <person name="Ohm R."/>
            <person name="Pangilinan J."/>
            <person name="Park H.-J."/>
            <person name="Ramirez L."/>
            <person name="Alfaro M."/>
            <person name="Sun H."/>
            <person name="Tritt A."/>
            <person name="Yoshinaga Y."/>
            <person name="Zwiers L.-H."/>
            <person name="Turgeon B."/>
            <person name="Goodwin S."/>
            <person name="Spatafora J."/>
            <person name="Crous P."/>
            <person name="Grigoriev I."/>
        </authorList>
    </citation>
    <scope>NUCLEOTIDE SEQUENCE</scope>
    <source>
        <strain evidence="3">CBS 119687</strain>
    </source>
</reference>
<dbReference type="RefSeq" id="XP_033518312.1">
    <property type="nucleotide sequence ID" value="XM_033664506.1"/>
</dbReference>
<keyword evidence="4" id="KW-1185">Reference proteome</keyword>
<dbReference type="EMBL" id="ML977521">
    <property type="protein sequence ID" value="KAF2123919.1"/>
    <property type="molecule type" value="Genomic_DNA"/>
</dbReference>
<dbReference type="InterPro" id="IPR046529">
    <property type="entry name" value="DUF6594"/>
</dbReference>
<dbReference type="OrthoDB" id="5342093at2759"/>
<evidence type="ECO:0000313" key="3">
    <source>
        <dbReference type="EMBL" id="KAF2123919.1"/>
    </source>
</evidence>
<dbReference type="PANTHER" id="PTHR34502:SF5">
    <property type="entry name" value="DUF6594 DOMAIN-CONTAINING PROTEIN"/>
    <property type="match status" value="1"/>
</dbReference>
<feature type="transmembrane region" description="Helical" evidence="1">
    <location>
        <begin position="216"/>
        <end position="239"/>
    </location>
</feature>